<organism evidence="3 4">
    <name type="scientific">Dactylosporangium maewongense</name>
    <dbReference type="NCBI Taxonomy" id="634393"/>
    <lineage>
        <taxon>Bacteria</taxon>
        <taxon>Bacillati</taxon>
        <taxon>Actinomycetota</taxon>
        <taxon>Actinomycetes</taxon>
        <taxon>Micromonosporales</taxon>
        <taxon>Micromonosporaceae</taxon>
        <taxon>Dactylosporangium</taxon>
    </lineage>
</organism>
<keyword evidence="4" id="KW-1185">Reference proteome</keyword>
<evidence type="ECO:0000259" key="2">
    <source>
        <dbReference type="Pfam" id="PF11203"/>
    </source>
</evidence>
<name>A0ABN2AR82_9ACTN</name>
<sequence length="412" mass="42139">MTSATAQGRPPAGGPSPAPQPIPGGRPPERNAPAQRLRPASGRPGEFGTVQLVAIEVSAVAVGAAVFSGNPVAIGVGAAVAVGALAVGLSRSGGRWVYQSLGLRAAMRRRRKAGAAALPAPAFEVYGYDDRGTELGIGQDRDGWFIAIAVGGADEILGRRRPALRLDRLLRLLDEGTARPSALQLASLRTLAPATGPAPNSAAANSYRELLALTTGRQTGPAAHLTWVAARLDAADAIEAAADRGGGVDGVHRALAAMAGRLGKALNTAGVPYQILDAAALTAAVHASCGLDGLPDGAPVTARERWQGWHAAGREHIAFEVEQWPAPFDPAAVQALMNVPAEHLAVSVVAARRGAAVGLRTVVRVMAAPDRLAAAVGTVREYTKTLGIKLRPMHGQHQPAVYASAPTGGGTP</sequence>
<dbReference type="RefSeq" id="WP_344504177.1">
    <property type="nucleotide sequence ID" value="NZ_BAAAQD010000009.1"/>
</dbReference>
<feature type="compositionally biased region" description="Pro residues" evidence="1">
    <location>
        <begin position="12"/>
        <end position="26"/>
    </location>
</feature>
<evidence type="ECO:0000256" key="1">
    <source>
        <dbReference type="SAM" id="MobiDB-lite"/>
    </source>
</evidence>
<dbReference type="Pfam" id="PF11203">
    <property type="entry name" value="EccE"/>
    <property type="match status" value="1"/>
</dbReference>
<dbReference type="EMBL" id="BAAAQD010000009">
    <property type="protein sequence ID" value="GAA1524793.1"/>
    <property type="molecule type" value="Genomic_DNA"/>
</dbReference>
<proteinExistence type="predicted"/>
<dbReference type="InterPro" id="IPR050051">
    <property type="entry name" value="EccE_dom"/>
</dbReference>
<dbReference type="Proteomes" id="UP001501470">
    <property type="component" value="Unassembled WGS sequence"/>
</dbReference>
<gene>
    <name evidence="3" type="ORF">GCM10009827_046800</name>
</gene>
<evidence type="ECO:0000313" key="3">
    <source>
        <dbReference type="EMBL" id="GAA1524793.1"/>
    </source>
</evidence>
<evidence type="ECO:0000313" key="4">
    <source>
        <dbReference type="Proteomes" id="UP001501470"/>
    </source>
</evidence>
<accession>A0ABN2AR82</accession>
<protein>
    <recommendedName>
        <fullName evidence="2">Type VII secretion system protein EccE domain-containing protein</fullName>
    </recommendedName>
</protein>
<feature type="region of interest" description="Disordered" evidence="1">
    <location>
        <begin position="1"/>
        <end position="43"/>
    </location>
</feature>
<comment type="caution">
    <text evidence="3">The sequence shown here is derived from an EMBL/GenBank/DDBJ whole genome shotgun (WGS) entry which is preliminary data.</text>
</comment>
<feature type="domain" description="Type VII secretion system protein EccE" evidence="2">
    <location>
        <begin position="221"/>
        <end position="321"/>
    </location>
</feature>
<reference evidence="3 4" key="1">
    <citation type="journal article" date="2019" name="Int. J. Syst. Evol. Microbiol.">
        <title>The Global Catalogue of Microorganisms (GCM) 10K type strain sequencing project: providing services to taxonomists for standard genome sequencing and annotation.</title>
        <authorList>
            <consortium name="The Broad Institute Genomics Platform"/>
            <consortium name="The Broad Institute Genome Sequencing Center for Infectious Disease"/>
            <person name="Wu L."/>
            <person name="Ma J."/>
        </authorList>
    </citation>
    <scope>NUCLEOTIDE SEQUENCE [LARGE SCALE GENOMIC DNA]</scope>
    <source>
        <strain evidence="3 4">JCM 15933</strain>
    </source>
</reference>